<dbReference type="InterPro" id="IPR013538">
    <property type="entry name" value="ASHA1/2-like_C"/>
</dbReference>
<organism evidence="3 4">
    <name type="scientific">Cupriavidus nantongensis</name>
    <dbReference type="NCBI Taxonomy" id="1796606"/>
    <lineage>
        <taxon>Bacteria</taxon>
        <taxon>Pseudomonadati</taxon>
        <taxon>Pseudomonadota</taxon>
        <taxon>Betaproteobacteria</taxon>
        <taxon>Burkholderiales</taxon>
        <taxon>Burkholderiaceae</taxon>
        <taxon>Cupriavidus</taxon>
    </lineage>
</organism>
<dbReference type="RefSeq" id="WP_062803531.1">
    <property type="nucleotide sequence ID" value="NZ_CP014845.1"/>
</dbReference>
<sequence length="154" mass="17541">MPSDTDRIERSILIEAPIARVWHALTDADTFGSWFGVRFDGATFAPGERVVGSITYPGYEYLKFDVHVERMETERLLSWRWHPAPLERGRDYSDEPATLVEFTLREVDGGTMLTVVESGFDRIPPERRQEAFRINSGGWDAQVDNIRQHVAGTA</sequence>
<dbReference type="CDD" id="cd08898">
    <property type="entry name" value="SRPBCC_CalC_Aha1-like_5"/>
    <property type="match status" value="1"/>
</dbReference>
<keyword evidence="3" id="KW-0808">Transferase</keyword>
<evidence type="ECO:0000313" key="3">
    <source>
        <dbReference type="EMBL" id="AMR81740.1"/>
    </source>
</evidence>
<evidence type="ECO:0000256" key="1">
    <source>
        <dbReference type="ARBA" id="ARBA00006817"/>
    </source>
</evidence>
<reference evidence="3 4" key="1">
    <citation type="submission" date="2016-03" db="EMBL/GenBank/DDBJ databases">
        <title>Complete genome sequence of a novel chlorpyrifos degrading bacterium, Cupriavidus nantongensis sp. X1.</title>
        <authorList>
            <person name="Fang L."/>
        </authorList>
    </citation>
    <scope>NUCLEOTIDE SEQUENCE [LARGE SCALE GENOMIC DNA]</scope>
    <source>
        <strain evidence="3 4">X1</strain>
    </source>
</reference>
<dbReference type="GO" id="GO:0032259">
    <property type="term" value="P:methylation"/>
    <property type="evidence" value="ECO:0007669"/>
    <property type="project" value="UniProtKB-KW"/>
</dbReference>
<evidence type="ECO:0000313" key="4">
    <source>
        <dbReference type="Proteomes" id="UP000075238"/>
    </source>
</evidence>
<dbReference type="InterPro" id="IPR023393">
    <property type="entry name" value="START-like_dom_sf"/>
</dbReference>
<dbReference type="AlphaFoldDB" id="A0A142JUH8"/>
<keyword evidence="3" id="KW-0489">Methyltransferase</keyword>
<accession>A0A142JUH8</accession>
<protein>
    <submittedName>
        <fullName evidence="3">Vanillate O-demethylase oxidoreductase VanB</fullName>
    </submittedName>
</protein>
<dbReference type="EMBL" id="CP014845">
    <property type="protein sequence ID" value="AMR81740.1"/>
    <property type="molecule type" value="Genomic_DNA"/>
</dbReference>
<feature type="domain" description="Activator of Hsp90 ATPase homologue 1/2-like C-terminal" evidence="2">
    <location>
        <begin position="16"/>
        <end position="150"/>
    </location>
</feature>
<dbReference type="GO" id="GO:0008168">
    <property type="term" value="F:methyltransferase activity"/>
    <property type="evidence" value="ECO:0007669"/>
    <property type="project" value="UniProtKB-KW"/>
</dbReference>
<gene>
    <name evidence="3" type="ORF">A2G96_28670</name>
</gene>
<dbReference type="SUPFAM" id="SSF55961">
    <property type="entry name" value="Bet v1-like"/>
    <property type="match status" value="1"/>
</dbReference>
<dbReference type="STRING" id="1796606.A2G96_28670"/>
<proteinExistence type="inferred from homology"/>
<dbReference type="OrthoDB" id="9800600at2"/>
<dbReference type="Pfam" id="PF08327">
    <property type="entry name" value="AHSA1"/>
    <property type="match status" value="1"/>
</dbReference>
<name>A0A142JUH8_9BURK</name>
<dbReference type="Gene3D" id="3.30.530.20">
    <property type="match status" value="1"/>
</dbReference>
<evidence type="ECO:0000259" key="2">
    <source>
        <dbReference type="Pfam" id="PF08327"/>
    </source>
</evidence>
<dbReference type="Proteomes" id="UP000075238">
    <property type="component" value="Chromosome 2"/>
</dbReference>
<keyword evidence="4" id="KW-1185">Reference proteome</keyword>
<dbReference type="KEGG" id="cnan:A2G96_28670"/>
<comment type="similarity">
    <text evidence="1">Belongs to the AHA1 family.</text>
</comment>